<evidence type="ECO:0000313" key="1">
    <source>
        <dbReference type="EMBL" id="RDX99708.1"/>
    </source>
</evidence>
<gene>
    <name evidence="1" type="ORF">CR513_17207</name>
</gene>
<accession>A0A371HA84</accession>
<evidence type="ECO:0000313" key="2">
    <source>
        <dbReference type="Proteomes" id="UP000257109"/>
    </source>
</evidence>
<protein>
    <submittedName>
        <fullName evidence="1">Uncharacterized protein</fullName>
    </submittedName>
</protein>
<organism evidence="1 2">
    <name type="scientific">Mucuna pruriens</name>
    <name type="common">Velvet bean</name>
    <name type="synonym">Dolichos pruriens</name>
    <dbReference type="NCBI Taxonomy" id="157652"/>
    <lineage>
        <taxon>Eukaryota</taxon>
        <taxon>Viridiplantae</taxon>
        <taxon>Streptophyta</taxon>
        <taxon>Embryophyta</taxon>
        <taxon>Tracheophyta</taxon>
        <taxon>Spermatophyta</taxon>
        <taxon>Magnoliopsida</taxon>
        <taxon>eudicotyledons</taxon>
        <taxon>Gunneridae</taxon>
        <taxon>Pentapetalae</taxon>
        <taxon>rosids</taxon>
        <taxon>fabids</taxon>
        <taxon>Fabales</taxon>
        <taxon>Fabaceae</taxon>
        <taxon>Papilionoideae</taxon>
        <taxon>50 kb inversion clade</taxon>
        <taxon>NPAAA clade</taxon>
        <taxon>indigoferoid/millettioid clade</taxon>
        <taxon>Phaseoleae</taxon>
        <taxon>Mucuna</taxon>
    </lineage>
</organism>
<dbReference type="EMBL" id="QJKJ01003160">
    <property type="protein sequence ID" value="RDX99708.1"/>
    <property type="molecule type" value="Genomic_DNA"/>
</dbReference>
<dbReference type="PANTHER" id="PTHR48167:SF2">
    <property type="entry name" value="EXPRESSED PROTEIN"/>
    <property type="match status" value="1"/>
</dbReference>
<feature type="non-terminal residue" evidence="1">
    <location>
        <position position="1"/>
    </location>
</feature>
<proteinExistence type="predicted"/>
<keyword evidence="2" id="KW-1185">Reference proteome</keyword>
<reference evidence="1" key="1">
    <citation type="submission" date="2018-05" db="EMBL/GenBank/DDBJ databases">
        <title>Draft genome of Mucuna pruriens seed.</title>
        <authorList>
            <person name="Nnadi N.E."/>
            <person name="Vos R."/>
            <person name="Hasami M.H."/>
            <person name="Devisetty U.K."/>
            <person name="Aguiy J.C."/>
        </authorList>
    </citation>
    <scope>NUCLEOTIDE SEQUENCE [LARGE SCALE GENOMIC DNA]</scope>
    <source>
        <strain evidence="1">JCA_2017</strain>
    </source>
</reference>
<dbReference type="PANTHER" id="PTHR48167">
    <property type="entry name" value="EXPRESSED PROTEIN"/>
    <property type="match status" value="1"/>
</dbReference>
<dbReference type="Proteomes" id="UP000257109">
    <property type="component" value="Unassembled WGS sequence"/>
</dbReference>
<name>A0A371HA84_MUCPR</name>
<dbReference type="AlphaFoldDB" id="A0A371HA84"/>
<dbReference type="OrthoDB" id="2013327at2759"/>
<sequence length="317" mass="35300">HINGPFGNKDGPIAHPKQKPIFHSLHCPQLVLVPYAPSRCTAPPIFSPATKLEKSKQMSGVVRAALRSKCTSSVCALVQGSHGLPVRCFSTAAEQPPLNSTASPSFFDTDHSGVTYGKLLGIRKHVLKTDIVNFLEGCNLTLEDVKMDYNRNFFPVSTLLQFPTRDSYDNAIRVIVRKGRLYKLDRADRSQWDRVTPYDGKTVKPWENHGRAQSFINPTLESHYSNVGLKSHILQLDPNISPRSAALVLMQADCTLNHITKSSYCSGTAQTLINPTLESHSFNVGFKSHTLQFDPNIIKFITTHLEICINMELIVFT</sequence>
<dbReference type="STRING" id="157652.A0A371HA84"/>
<comment type="caution">
    <text evidence="1">The sequence shown here is derived from an EMBL/GenBank/DDBJ whole genome shotgun (WGS) entry which is preliminary data.</text>
</comment>